<dbReference type="PANTHER" id="PTHR42855:SF1">
    <property type="entry name" value="ABC TRANSPORTER DOMAIN-CONTAINING PROTEIN"/>
    <property type="match status" value="1"/>
</dbReference>
<feature type="domain" description="ABC transporter Uup C-terminal" evidence="5">
    <location>
        <begin position="141"/>
        <end position="207"/>
    </location>
</feature>
<dbReference type="AlphaFoldDB" id="A0A645FVJ2"/>
<dbReference type="InterPro" id="IPR037118">
    <property type="entry name" value="Val-tRNA_synth_C_sf"/>
</dbReference>
<reference evidence="6" key="1">
    <citation type="submission" date="2019-08" db="EMBL/GenBank/DDBJ databases">
        <authorList>
            <person name="Kucharzyk K."/>
            <person name="Murdoch R.W."/>
            <person name="Higgins S."/>
            <person name="Loffler F."/>
        </authorList>
    </citation>
    <scope>NUCLEOTIDE SEQUENCE</scope>
</reference>
<evidence type="ECO:0000259" key="5">
    <source>
        <dbReference type="Pfam" id="PF16326"/>
    </source>
</evidence>
<dbReference type="SUPFAM" id="SSF52540">
    <property type="entry name" value="P-loop containing nucleoside triphosphate hydrolases"/>
    <property type="match status" value="1"/>
</dbReference>
<feature type="compositionally biased region" description="Polar residues" evidence="3">
    <location>
        <begin position="122"/>
        <end position="132"/>
    </location>
</feature>
<dbReference type="GO" id="GO:0003677">
    <property type="term" value="F:DNA binding"/>
    <property type="evidence" value="ECO:0007669"/>
    <property type="project" value="InterPro"/>
</dbReference>
<dbReference type="Gene3D" id="1.10.287.380">
    <property type="entry name" value="Valyl-tRNA synthetase, C-terminal domain"/>
    <property type="match status" value="1"/>
</dbReference>
<evidence type="ECO:0000256" key="1">
    <source>
        <dbReference type="ARBA" id="ARBA00022741"/>
    </source>
</evidence>
<organism evidence="6">
    <name type="scientific">bioreactor metagenome</name>
    <dbReference type="NCBI Taxonomy" id="1076179"/>
    <lineage>
        <taxon>unclassified sequences</taxon>
        <taxon>metagenomes</taxon>
        <taxon>ecological metagenomes</taxon>
    </lineage>
</organism>
<feature type="region of interest" description="Disordered" evidence="3">
    <location>
        <begin position="116"/>
        <end position="139"/>
    </location>
</feature>
<dbReference type="InterPro" id="IPR027417">
    <property type="entry name" value="P-loop_NTPase"/>
</dbReference>
<sequence length="210" mass="24546">MDVGRFLTRFLFPHSTHNTKIEKLSGGEKRRLYLVTVLMQSPNFLILDEPTNDLDIITLNILEEYLENFAGCVIVVSHDRFFLDKIAQHLFVFQGNGIIKDYVGTYSEYREQVKETEKEKNTANNIPKQNTQDYKKESKQKLSYKEKKELEKIECELSALEKEKDSLEAALNSGELVPDKLLDSSNRYSELLAKRDQLEFRWLELSEKED</sequence>
<evidence type="ECO:0000256" key="3">
    <source>
        <dbReference type="SAM" id="MobiDB-lite"/>
    </source>
</evidence>
<evidence type="ECO:0000259" key="4">
    <source>
        <dbReference type="Pfam" id="PF00005"/>
    </source>
</evidence>
<dbReference type="Pfam" id="PF16326">
    <property type="entry name" value="ABC_tran_CTD"/>
    <property type="match status" value="1"/>
</dbReference>
<dbReference type="InterPro" id="IPR032524">
    <property type="entry name" value="ABC_tran_C"/>
</dbReference>
<comment type="caution">
    <text evidence="6">The sequence shown here is derived from an EMBL/GenBank/DDBJ whole genome shotgun (WGS) entry which is preliminary data.</text>
</comment>
<dbReference type="GO" id="GO:0016887">
    <property type="term" value="F:ATP hydrolysis activity"/>
    <property type="evidence" value="ECO:0007669"/>
    <property type="project" value="InterPro"/>
</dbReference>
<dbReference type="Gene3D" id="3.40.50.300">
    <property type="entry name" value="P-loop containing nucleotide triphosphate hydrolases"/>
    <property type="match status" value="1"/>
</dbReference>
<keyword evidence="2" id="KW-0067">ATP-binding</keyword>
<dbReference type="InterPro" id="IPR051309">
    <property type="entry name" value="ABCF_ATPase"/>
</dbReference>
<gene>
    <name evidence="6" type="primary">ettA_48</name>
    <name evidence="6" type="ORF">SDC9_165191</name>
</gene>
<dbReference type="Pfam" id="PF00005">
    <property type="entry name" value="ABC_tran"/>
    <property type="match status" value="1"/>
</dbReference>
<accession>A0A645FVJ2</accession>
<dbReference type="EMBL" id="VSSQ01065040">
    <property type="protein sequence ID" value="MPN17836.1"/>
    <property type="molecule type" value="Genomic_DNA"/>
</dbReference>
<dbReference type="GO" id="GO:0005524">
    <property type="term" value="F:ATP binding"/>
    <property type="evidence" value="ECO:0007669"/>
    <property type="project" value="UniProtKB-KW"/>
</dbReference>
<keyword evidence="1" id="KW-0547">Nucleotide-binding</keyword>
<evidence type="ECO:0000256" key="2">
    <source>
        <dbReference type="ARBA" id="ARBA00022840"/>
    </source>
</evidence>
<dbReference type="InterPro" id="IPR003439">
    <property type="entry name" value="ABC_transporter-like_ATP-bd"/>
</dbReference>
<protein>
    <submittedName>
        <fullName evidence="6">Energy-dependent translational throttle protein EttA</fullName>
    </submittedName>
</protein>
<dbReference type="PANTHER" id="PTHR42855">
    <property type="entry name" value="ABC TRANSPORTER ATP-BINDING SUBUNIT"/>
    <property type="match status" value="1"/>
</dbReference>
<feature type="domain" description="ABC transporter" evidence="4">
    <location>
        <begin position="16"/>
        <end position="52"/>
    </location>
</feature>
<proteinExistence type="predicted"/>
<evidence type="ECO:0000313" key="6">
    <source>
        <dbReference type="EMBL" id="MPN17836.1"/>
    </source>
</evidence>
<name>A0A645FVJ2_9ZZZZ</name>